<reference evidence="5" key="1">
    <citation type="submission" date="2024-10" db="EMBL/GenBank/DDBJ databases">
        <authorList>
            <person name="Ryan C."/>
        </authorList>
    </citation>
    <scope>NUCLEOTIDE SEQUENCE [LARGE SCALE GENOMIC DNA]</scope>
</reference>
<organism evidence="5 6">
    <name type="scientific">Urochloa decumbens</name>
    <dbReference type="NCBI Taxonomy" id="240449"/>
    <lineage>
        <taxon>Eukaryota</taxon>
        <taxon>Viridiplantae</taxon>
        <taxon>Streptophyta</taxon>
        <taxon>Embryophyta</taxon>
        <taxon>Tracheophyta</taxon>
        <taxon>Spermatophyta</taxon>
        <taxon>Magnoliopsida</taxon>
        <taxon>Liliopsida</taxon>
        <taxon>Poales</taxon>
        <taxon>Poaceae</taxon>
        <taxon>PACMAD clade</taxon>
        <taxon>Panicoideae</taxon>
        <taxon>Panicodae</taxon>
        <taxon>Paniceae</taxon>
        <taxon>Melinidinae</taxon>
        <taxon>Urochloa</taxon>
    </lineage>
</organism>
<dbReference type="PANTHER" id="PTHR26379:SF483">
    <property type="entry name" value="OS11G0619800 PROTEIN"/>
    <property type="match status" value="1"/>
</dbReference>
<dbReference type="PROSITE" id="PS50097">
    <property type="entry name" value="BTB"/>
    <property type="match status" value="1"/>
</dbReference>
<accession>A0ABC9AN90</accession>
<dbReference type="SUPFAM" id="SSF54695">
    <property type="entry name" value="POZ domain"/>
    <property type="match status" value="1"/>
</dbReference>
<keyword evidence="6" id="KW-1185">Reference proteome</keyword>
<dbReference type="Gene3D" id="3.30.710.10">
    <property type="entry name" value="Potassium Channel Kv1.1, Chain A"/>
    <property type="match status" value="1"/>
</dbReference>
<name>A0ABC9AN90_9POAL</name>
<dbReference type="Pfam" id="PF00651">
    <property type="entry name" value="BTB"/>
    <property type="match status" value="1"/>
</dbReference>
<dbReference type="InterPro" id="IPR008974">
    <property type="entry name" value="TRAF-like"/>
</dbReference>
<gene>
    <name evidence="5" type="ORF">URODEC1_LOCUS55279</name>
</gene>
<dbReference type="Proteomes" id="UP001497457">
    <property type="component" value="Chromosome 21rd"/>
</dbReference>
<evidence type="ECO:0000256" key="2">
    <source>
        <dbReference type="ARBA" id="ARBA00010846"/>
    </source>
</evidence>
<dbReference type="SMART" id="SM00225">
    <property type="entry name" value="BTB"/>
    <property type="match status" value="1"/>
</dbReference>
<protein>
    <submittedName>
        <fullName evidence="5">Uncharacterized protein</fullName>
    </submittedName>
</protein>
<dbReference type="AlphaFoldDB" id="A0ABC9AN90"/>
<comment type="pathway">
    <text evidence="1">Protein modification; protein ubiquitination.</text>
</comment>
<evidence type="ECO:0000313" key="6">
    <source>
        <dbReference type="Proteomes" id="UP001497457"/>
    </source>
</evidence>
<dbReference type="CDD" id="cd00121">
    <property type="entry name" value="MATH"/>
    <property type="match status" value="1"/>
</dbReference>
<dbReference type="PROSITE" id="PS50144">
    <property type="entry name" value="MATH"/>
    <property type="match status" value="1"/>
</dbReference>
<dbReference type="PANTHER" id="PTHR26379">
    <property type="entry name" value="BTB/POZ AND MATH DOMAIN-CONTAINING PROTEIN 1"/>
    <property type="match status" value="1"/>
</dbReference>
<evidence type="ECO:0000259" key="3">
    <source>
        <dbReference type="PROSITE" id="PS50097"/>
    </source>
</evidence>
<dbReference type="Pfam" id="PF22486">
    <property type="entry name" value="MATH_2"/>
    <property type="match status" value="1"/>
</dbReference>
<dbReference type="InterPro" id="IPR011333">
    <property type="entry name" value="SKP1/BTB/POZ_sf"/>
</dbReference>
<dbReference type="InterPro" id="IPR002083">
    <property type="entry name" value="MATH/TRAF_dom"/>
</dbReference>
<evidence type="ECO:0000256" key="1">
    <source>
        <dbReference type="ARBA" id="ARBA00004906"/>
    </source>
</evidence>
<feature type="domain" description="MATH" evidence="4">
    <location>
        <begin position="24"/>
        <end position="139"/>
    </location>
</feature>
<dbReference type="Gene3D" id="1.25.40.420">
    <property type="match status" value="1"/>
</dbReference>
<evidence type="ECO:0000259" key="4">
    <source>
        <dbReference type="PROSITE" id="PS50144"/>
    </source>
</evidence>
<dbReference type="EMBL" id="OZ075131">
    <property type="protein sequence ID" value="CAL4979496.1"/>
    <property type="molecule type" value="Genomic_DNA"/>
</dbReference>
<proteinExistence type="inferred from homology"/>
<evidence type="ECO:0000313" key="5">
    <source>
        <dbReference type="EMBL" id="CAL4979496.1"/>
    </source>
</evidence>
<dbReference type="InterPro" id="IPR000210">
    <property type="entry name" value="BTB/POZ_dom"/>
</dbReference>
<dbReference type="InterPro" id="IPR045005">
    <property type="entry name" value="BPM1-6"/>
</dbReference>
<dbReference type="InterPro" id="IPR056423">
    <property type="entry name" value="BACK_BPM_SPOP"/>
</dbReference>
<comment type="similarity">
    <text evidence="2">Belongs to the Tdpoz family.</text>
</comment>
<dbReference type="Gene3D" id="2.60.210.10">
    <property type="entry name" value="Apoptosis, Tumor Necrosis Factor Receptor Associated Protein 2, Chain A"/>
    <property type="match status" value="1"/>
</dbReference>
<dbReference type="CDD" id="cd18280">
    <property type="entry name" value="BTB_POZ_BPM_plant"/>
    <property type="match status" value="1"/>
</dbReference>
<dbReference type="SUPFAM" id="SSF49599">
    <property type="entry name" value="TRAF domain-like"/>
    <property type="match status" value="1"/>
</dbReference>
<sequence length="321" mass="34805">MSTNSDVAGGGSSSTTAVTAETVTGFHVLKVDGYSKIDGMLGHGRSVDSDAFFVGGYSWRVKCYPDGDCWQTSYCISVYLSLDHPIEKGSYVDARLQFSLLDKASGGEPAGAPYTRPFLKQTRTDPTVVDALAVPPSDRACHLGSLLDNKVGGDVTFEVGGELFTVHRYVLTARSSVFMAQLFGPMKEATMARVPIHDIEARVFKAFLHFIYTDSLPALEGGGEDKAVMAQHLLVAADRYGMERLRLICEDMLRRFVDASTVATTLVQAEQYGYHGLKEACFKFLKSDSGNLKALLASAGFQHVKSSCPSLLEEMLAKVAL</sequence>
<dbReference type="Pfam" id="PF24570">
    <property type="entry name" value="BACK_BPM_SPOP"/>
    <property type="match status" value="1"/>
</dbReference>
<feature type="domain" description="BTB" evidence="3">
    <location>
        <begin position="153"/>
        <end position="220"/>
    </location>
</feature>